<dbReference type="EMBL" id="CAADFK010000224">
    <property type="protein sequence ID" value="VFK20763.1"/>
    <property type="molecule type" value="Genomic_DNA"/>
</dbReference>
<gene>
    <name evidence="1" type="ORF">BECKLPF1236B_GA0070989_12247</name>
</gene>
<sequence>MFRSDIAQTMKDVCYVCRRWNSAEGAYSTRTGYGNVEASMVEYGAGQIEVFRIMGSYSTLHERPCRRERLRYA</sequence>
<name>A0A450WUK8_9GAMM</name>
<accession>A0A450WUK8</accession>
<reference evidence="1" key="1">
    <citation type="submission" date="2019-02" db="EMBL/GenBank/DDBJ databases">
        <authorList>
            <person name="Gruber-Vodicka R. H."/>
            <person name="Seah K. B. B."/>
        </authorList>
    </citation>
    <scope>NUCLEOTIDE SEQUENCE</scope>
    <source>
        <strain evidence="1">BECK_S313</strain>
    </source>
</reference>
<dbReference type="AlphaFoldDB" id="A0A450WUK8"/>
<organism evidence="1">
    <name type="scientific">Candidatus Kentrum sp. LPFa</name>
    <dbReference type="NCBI Taxonomy" id="2126335"/>
    <lineage>
        <taxon>Bacteria</taxon>
        <taxon>Pseudomonadati</taxon>
        <taxon>Pseudomonadota</taxon>
        <taxon>Gammaproteobacteria</taxon>
        <taxon>Candidatus Kentrum</taxon>
    </lineage>
</organism>
<proteinExistence type="predicted"/>
<evidence type="ECO:0000313" key="1">
    <source>
        <dbReference type="EMBL" id="VFK20763.1"/>
    </source>
</evidence>
<protein>
    <submittedName>
        <fullName evidence="1">Uncharacterized protein</fullName>
    </submittedName>
</protein>